<evidence type="ECO:0000256" key="6">
    <source>
        <dbReference type="PIRNR" id="PIRNR005651"/>
    </source>
</evidence>
<dbReference type="InterPro" id="IPR010200">
    <property type="entry name" value="HflC"/>
</dbReference>
<dbReference type="EMBL" id="BMXA01000010">
    <property type="protein sequence ID" value="GHA21565.1"/>
    <property type="molecule type" value="Genomic_DNA"/>
</dbReference>
<dbReference type="CDD" id="cd03405">
    <property type="entry name" value="SPFH_HflC"/>
    <property type="match status" value="1"/>
</dbReference>
<comment type="function">
    <text evidence="6">HflC and HflK could regulate a protease.</text>
</comment>
<reference evidence="8" key="2">
    <citation type="submission" date="2020-09" db="EMBL/GenBank/DDBJ databases">
        <authorList>
            <person name="Sun Q."/>
            <person name="Kim S."/>
        </authorList>
    </citation>
    <scope>NUCLEOTIDE SEQUENCE</scope>
    <source>
        <strain evidence="8">KCTC 12711</strain>
    </source>
</reference>
<feature type="domain" description="Band 7" evidence="7">
    <location>
        <begin position="23"/>
        <end position="185"/>
    </location>
</feature>
<keyword evidence="4" id="KW-1133">Transmembrane helix</keyword>
<evidence type="ECO:0000313" key="9">
    <source>
        <dbReference type="Proteomes" id="UP000614811"/>
    </source>
</evidence>
<comment type="subcellular location">
    <subcellularLocation>
        <location evidence="1">Membrane</location>
        <topology evidence="1">Single-pass membrane protein</topology>
    </subcellularLocation>
</comment>
<evidence type="ECO:0000256" key="3">
    <source>
        <dbReference type="ARBA" id="ARBA00022692"/>
    </source>
</evidence>
<organism evidence="8 9">
    <name type="scientific">Arenicella chitinivorans</name>
    <dbReference type="NCBI Taxonomy" id="1329800"/>
    <lineage>
        <taxon>Bacteria</taxon>
        <taxon>Pseudomonadati</taxon>
        <taxon>Pseudomonadota</taxon>
        <taxon>Gammaproteobacteria</taxon>
        <taxon>Arenicellales</taxon>
        <taxon>Arenicellaceae</taxon>
        <taxon>Arenicella</taxon>
    </lineage>
</organism>
<comment type="caution">
    <text evidence="8">The sequence shown here is derived from an EMBL/GenBank/DDBJ whole genome shotgun (WGS) entry which is preliminary data.</text>
</comment>
<evidence type="ECO:0000313" key="8">
    <source>
        <dbReference type="EMBL" id="GHA21565.1"/>
    </source>
</evidence>
<comment type="similarity">
    <text evidence="2 6">Belongs to the band 7/mec-2 family. HflC subfamily.</text>
</comment>
<proteinExistence type="inferred from homology"/>
<evidence type="ECO:0000256" key="1">
    <source>
        <dbReference type="ARBA" id="ARBA00004167"/>
    </source>
</evidence>
<dbReference type="PIRSF" id="PIRSF005651">
    <property type="entry name" value="HflC"/>
    <property type="match status" value="1"/>
</dbReference>
<keyword evidence="3" id="KW-0812">Transmembrane</keyword>
<dbReference type="Proteomes" id="UP000614811">
    <property type="component" value="Unassembled WGS sequence"/>
</dbReference>
<evidence type="ECO:0000256" key="5">
    <source>
        <dbReference type="ARBA" id="ARBA00023136"/>
    </source>
</evidence>
<gene>
    <name evidence="8" type="primary">hflC</name>
    <name evidence="8" type="ORF">GCM10008090_34360</name>
</gene>
<keyword evidence="5" id="KW-0472">Membrane</keyword>
<reference evidence="8" key="1">
    <citation type="journal article" date="2014" name="Int. J. Syst. Evol. Microbiol.">
        <title>Complete genome sequence of Corynebacterium casei LMG S-19264T (=DSM 44701T), isolated from a smear-ripened cheese.</title>
        <authorList>
            <consortium name="US DOE Joint Genome Institute (JGI-PGF)"/>
            <person name="Walter F."/>
            <person name="Albersmeier A."/>
            <person name="Kalinowski J."/>
            <person name="Ruckert C."/>
        </authorList>
    </citation>
    <scope>NUCLEOTIDE SEQUENCE</scope>
    <source>
        <strain evidence="8">KCTC 12711</strain>
    </source>
</reference>
<evidence type="ECO:0000256" key="4">
    <source>
        <dbReference type="ARBA" id="ARBA00022989"/>
    </source>
</evidence>
<dbReference type="Gene3D" id="3.30.479.30">
    <property type="entry name" value="Band 7 domain"/>
    <property type="match status" value="1"/>
</dbReference>
<dbReference type="SMART" id="SM00244">
    <property type="entry name" value="PHB"/>
    <property type="match status" value="1"/>
</dbReference>
<dbReference type="PANTHER" id="PTHR42911:SF1">
    <property type="entry name" value="MODULATOR OF FTSH PROTEASE HFLC"/>
    <property type="match status" value="1"/>
</dbReference>
<keyword evidence="9" id="KW-1185">Reference proteome</keyword>
<dbReference type="AlphaFoldDB" id="A0A918S3A4"/>
<name>A0A918S3A4_9GAMM</name>
<sequence length="289" mass="33011">MKSENLFIVLLILLALLAAVLSSSLFTVKEWERALKFKFGEFSGEEIQPGLNFKLPLVNTIEKYDVRIQTMDRPPERFITVDKEELLVDSFVKWRITDLQKYYKTVKFRANAENRLEQKINNSLKAQIARRNIRDVVAGDRGEIMSIVQQAIDGEASAIGVEVVDVRLKRVDLADQIQANVFERMRSERQRIANEYRATGNEVAIEIRANADRTKVELVSEAEKKAQLTRGDADATATKIYADAFGADEEFYEFFRSLNAYKSTFNSSGDLIILDSNSEFFKHFNSATK</sequence>
<dbReference type="NCBIfam" id="TIGR01932">
    <property type="entry name" value="hflC"/>
    <property type="match status" value="1"/>
</dbReference>
<dbReference type="Pfam" id="PF01145">
    <property type="entry name" value="Band_7"/>
    <property type="match status" value="1"/>
</dbReference>
<dbReference type="PANTHER" id="PTHR42911">
    <property type="entry name" value="MODULATOR OF FTSH PROTEASE HFLC"/>
    <property type="match status" value="1"/>
</dbReference>
<dbReference type="InterPro" id="IPR036013">
    <property type="entry name" value="Band_7/SPFH_dom_sf"/>
</dbReference>
<dbReference type="SUPFAM" id="SSF117892">
    <property type="entry name" value="Band 7/SPFH domain"/>
    <property type="match status" value="1"/>
</dbReference>
<dbReference type="RefSeq" id="WP_189402950.1">
    <property type="nucleotide sequence ID" value="NZ_BMXA01000010.1"/>
</dbReference>
<evidence type="ECO:0000256" key="2">
    <source>
        <dbReference type="ARBA" id="ARBA00007862"/>
    </source>
</evidence>
<accession>A0A918S3A4</accession>
<dbReference type="GO" id="GO:0016020">
    <property type="term" value="C:membrane"/>
    <property type="evidence" value="ECO:0007669"/>
    <property type="project" value="UniProtKB-SubCell"/>
</dbReference>
<evidence type="ECO:0000259" key="7">
    <source>
        <dbReference type="SMART" id="SM00244"/>
    </source>
</evidence>
<dbReference type="InterPro" id="IPR001107">
    <property type="entry name" value="Band_7"/>
</dbReference>
<protein>
    <recommendedName>
        <fullName evidence="6">Protein HflC</fullName>
    </recommendedName>
</protein>